<dbReference type="AlphaFoldDB" id="A0A368DRA9"/>
<evidence type="ECO:0000256" key="6">
    <source>
        <dbReference type="ARBA" id="ARBA00022989"/>
    </source>
</evidence>
<comment type="caution">
    <text evidence="9">The sequence shown here is derived from an EMBL/GenBank/DDBJ whole genome shotgun (WGS) entry which is preliminary data.</text>
</comment>
<keyword evidence="5 8" id="KW-0812">Transmembrane</keyword>
<feature type="transmembrane region" description="Helical" evidence="8">
    <location>
        <begin position="69"/>
        <end position="87"/>
    </location>
</feature>
<evidence type="ECO:0000313" key="10">
    <source>
        <dbReference type="Proteomes" id="UP000253570"/>
    </source>
</evidence>
<dbReference type="PANTHER" id="PTHR37819">
    <property type="entry name" value="PROTEIN PSIE"/>
    <property type="match status" value="1"/>
</dbReference>
<dbReference type="EMBL" id="QOQD01000002">
    <property type="protein sequence ID" value="RCL74349.1"/>
    <property type="molecule type" value="Genomic_DNA"/>
</dbReference>
<dbReference type="GO" id="GO:0016036">
    <property type="term" value="P:cellular response to phosphate starvation"/>
    <property type="evidence" value="ECO:0007669"/>
    <property type="project" value="InterPro"/>
</dbReference>
<dbReference type="GO" id="GO:0005886">
    <property type="term" value="C:plasma membrane"/>
    <property type="evidence" value="ECO:0007669"/>
    <property type="project" value="UniProtKB-SubCell"/>
</dbReference>
<keyword evidence="4" id="KW-1003">Cell membrane</keyword>
<evidence type="ECO:0000256" key="5">
    <source>
        <dbReference type="ARBA" id="ARBA00022692"/>
    </source>
</evidence>
<comment type="subcellular location">
    <subcellularLocation>
        <location evidence="1">Cell inner membrane</location>
        <topology evidence="1">Multi-pass membrane protein</topology>
    </subcellularLocation>
</comment>
<proteinExistence type="inferred from homology"/>
<dbReference type="InterPro" id="IPR009315">
    <property type="entry name" value="P_starv_induced_PsiE"/>
</dbReference>
<reference evidence="9 10" key="1">
    <citation type="journal article" date="2018" name="Microbiome">
        <title>Fine metagenomic profile of the Mediterranean stratified and mixed water columns revealed by assembly and recruitment.</title>
        <authorList>
            <person name="Haro-Moreno J.M."/>
            <person name="Lopez-Perez M."/>
            <person name="De La Torre J.R."/>
            <person name="Picazo A."/>
            <person name="Camacho A."/>
            <person name="Rodriguez-Valera F."/>
        </authorList>
    </citation>
    <scope>NUCLEOTIDE SEQUENCE [LARGE SCALE GENOMIC DNA]</scope>
    <source>
        <strain evidence="9">MED-G57</strain>
    </source>
</reference>
<dbReference type="Proteomes" id="UP000253570">
    <property type="component" value="Unassembled WGS sequence"/>
</dbReference>
<evidence type="ECO:0000256" key="2">
    <source>
        <dbReference type="ARBA" id="ARBA00005632"/>
    </source>
</evidence>
<dbReference type="PANTHER" id="PTHR37819:SF1">
    <property type="entry name" value="PROTEIN PSIE"/>
    <property type="match status" value="1"/>
</dbReference>
<feature type="transmembrane region" description="Helical" evidence="8">
    <location>
        <begin position="99"/>
        <end position="117"/>
    </location>
</feature>
<dbReference type="Pfam" id="PF06146">
    <property type="entry name" value="PsiE"/>
    <property type="match status" value="1"/>
</dbReference>
<gene>
    <name evidence="9" type="ORF">DBW71_01080</name>
</gene>
<evidence type="ECO:0000256" key="1">
    <source>
        <dbReference type="ARBA" id="ARBA00004429"/>
    </source>
</evidence>
<evidence type="ECO:0000313" key="9">
    <source>
        <dbReference type="EMBL" id="RCL74349.1"/>
    </source>
</evidence>
<keyword evidence="7 8" id="KW-0472">Membrane</keyword>
<comment type="similarity">
    <text evidence="2">Belongs to the PsiE family.</text>
</comment>
<accession>A0A368DRA9</accession>
<keyword evidence="6 8" id="KW-1133">Transmembrane helix</keyword>
<dbReference type="InterPro" id="IPR020948">
    <property type="entry name" value="P_starv_induced_PsiE-like"/>
</dbReference>
<organism evidence="9 10">
    <name type="scientific">PS1 clade bacterium</name>
    <dbReference type="NCBI Taxonomy" id="2175152"/>
    <lineage>
        <taxon>Bacteria</taxon>
        <taxon>Pseudomonadati</taxon>
        <taxon>Pseudomonadota</taxon>
        <taxon>Alphaproteobacteria</taxon>
        <taxon>PS1 clade</taxon>
    </lineage>
</organism>
<protein>
    <recommendedName>
        <fullName evidence="3">Protein PsiE</fullName>
    </recommendedName>
</protein>
<name>A0A368DRA9_9PROT</name>
<feature type="transmembrane region" description="Helical" evidence="8">
    <location>
        <begin position="42"/>
        <end position="63"/>
    </location>
</feature>
<evidence type="ECO:0000256" key="4">
    <source>
        <dbReference type="ARBA" id="ARBA00022475"/>
    </source>
</evidence>
<evidence type="ECO:0000256" key="8">
    <source>
        <dbReference type="SAM" id="Phobius"/>
    </source>
</evidence>
<feature type="transmembrane region" description="Helical" evidence="8">
    <location>
        <begin position="12"/>
        <end position="30"/>
    </location>
</feature>
<sequence length="135" mass="15116">MPDINPKTLVKFVEKFLLAAIAILTIIATVQEIYKIFLSGQVNLADLLLLFIYTEVLGMIGVFYSSNRIPITLPLFIAMTAISRLMILQGKDMEASTLLYEAGAILILSLACLAVRFRPSRQYEYQGEPVVEKED</sequence>
<evidence type="ECO:0000256" key="3">
    <source>
        <dbReference type="ARBA" id="ARBA00021903"/>
    </source>
</evidence>
<evidence type="ECO:0000256" key="7">
    <source>
        <dbReference type="ARBA" id="ARBA00023136"/>
    </source>
</evidence>